<dbReference type="PROSITE" id="PS00211">
    <property type="entry name" value="ABC_TRANSPORTER_1"/>
    <property type="match status" value="1"/>
</dbReference>
<dbReference type="InterPro" id="IPR027417">
    <property type="entry name" value="P-loop_NTPase"/>
</dbReference>
<dbReference type="STRING" id="1121451.DESAM_20779"/>
<dbReference type="SMART" id="SM00382">
    <property type="entry name" value="AAA"/>
    <property type="match status" value="1"/>
</dbReference>
<organism evidence="5 6">
    <name type="scientific">Maridesulfovibrio hydrothermalis AM13 = DSM 14728</name>
    <dbReference type="NCBI Taxonomy" id="1121451"/>
    <lineage>
        <taxon>Bacteria</taxon>
        <taxon>Pseudomonadati</taxon>
        <taxon>Thermodesulfobacteriota</taxon>
        <taxon>Desulfovibrionia</taxon>
        <taxon>Desulfovibrionales</taxon>
        <taxon>Desulfovibrionaceae</taxon>
        <taxon>Maridesulfovibrio</taxon>
    </lineage>
</organism>
<dbReference type="eggNOG" id="COG1121">
    <property type="taxonomic scope" value="Bacteria"/>
</dbReference>
<dbReference type="SUPFAM" id="SSF52540">
    <property type="entry name" value="P-loop containing nucleoside triphosphate hydrolases"/>
    <property type="match status" value="1"/>
</dbReference>
<dbReference type="PATRIC" id="fig|1121451.3.peg.1042"/>
<dbReference type="Gene3D" id="3.40.50.300">
    <property type="entry name" value="P-loop containing nucleotide triphosphate hydrolases"/>
    <property type="match status" value="1"/>
</dbReference>
<evidence type="ECO:0000256" key="3">
    <source>
        <dbReference type="ARBA" id="ARBA00022840"/>
    </source>
</evidence>
<dbReference type="InterPro" id="IPR003439">
    <property type="entry name" value="ABC_transporter-like_ATP-bd"/>
</dbReference>
<evidence type="ECO:0000259" key="4">
    <source>
        <dbReference type="PROSITE" id="PS50893"/>
    </source>
</evidence>
<keyword evidence="6" id="KW-1185">Reference proteome</keyword>
<keyword evidence="1" id="KW-0813">Transport</keyword>
<evidence type="ECO:0000313" key="6">
    <source>
        <dbReference type="Proteomes" id="UP000010808"/>
    </source>
</evidence>
<dbReference type="PANTHER" id="PTHR42734">
    <property type="entry name" value="METAL TRANSPORT SYSTEM ATP-BINDING PROTEIN TM_0124-RELATED"/>
    <property type="match status" value="1"/>
</dbReference>
<name>L0RBY7_9BACT</name>
<protein>
    <submittedName>
        <fullName evidence="5">ABC transporter related</fullName>
    </submittedName>
</protein>
<sequence>MNTMENIKYGPSINYENVCLTLGNTEILKNINFKIDSGTIHCIIGPNGGGKTSLLRSLLGQMPHTGNIDIYWRENQTIGYVPQSLSFDTTLPITVENFMSMTCQSRPAFMKLSTKGQDSIITALERVNMADKSKRLFGHLSGGERQRVLLAQALLPAPSILILDEPTTGLDKAGAIIMRNLLHELKSKGVTILIIHHDLMEVKKIGDCVTCIKRELIFTGCPATELTADRIFNIFDTTQQAA</sequence>
<accession>L0RBY7</accession>
<evidence type="ECO:0000256" key="2">
    <source>
        <dbReference type="ARBA" id="ARBA00022741"/>
    </source>
</evidence>
<dbReference type="InterPro" id="IPR003593">
    <property type="entry name" value="AAA+_ATPase"/>
</dbReference>
<dbReference type="GO" id="GO:0016887">
    <property type="term" value="F:ATP hydrolysis activity"/>
    <property type="evidence" value="ECO:0007669"/>
    <property type="project" value="InterPro"/>
</dbReference>
<dbReference type="InterPro" id="IPR017871">
    <property type="entry name" value="ABC_transporter-like_CS"/>
</dbReference>
<dbReference type="Pfam" id="PF00005">
    <property type="entry name" value="ABC_tran"/>
    <property type="match status" value="1"/>
</dbReference>
<gene>
    <name evidence="5" type="ORF">DESAM_20779</name>
</gene>
<dbReference type="InterPro" id="IPR050153">
    <property type="entry name" value="Metal_Ion_Import_ABC"/>
</dbReference>
<proteinExistence type="predicted"/>
<dbReference type="EMBL" id="FO203522">
    <property type="protein sequence ID" value="CCO23066.1"/>
    <property type="molecule type" value="Genomic_DNA"/>
</dbReference>
<feature type="domain" description="ABC transporter" evidence="4">
    <location>
        <begin position="13"/>
        <end position="239"/>
    </location>
</feature>
<dbReference type="GO" id="GO:0005524">
    <property type="term" value="F:ATP binding"/>
    <property type="evidence" value="ECO:0007669"/>
    <property type="project" value="UniProtKB-KW"/>
</dbReference>
<keyword evidence="3" id="KW-0067">ATP-binding</keyword>
<dbReference type="Proteomes" id="UP000010808">
    <property type="component" value="Chromosome"/>
</dbReference>
<dbReference type="AlphaFoldDB" id="L0RBY7"/>
<dbReference type="HOGENOM" id="CLU_000604_1_11_7"/>
<evidence type="ECO:0000313" key="5">
    <source>
        <dbReference type="EMBL" id="CCO23066.1"/>
    </source>
</evidence>
<dbReference type="CDD" id="cd03235">
    <property type="entry name" value="ABC_Metallic_Cations"/>
    <property type="match status" value="1"/>
</dbReference>
<reference evidence="5 6" key="1">
    <citation type="submission" date="2012-10" db="EMBL/GenBank/DDBJ databases">
        <authorList>
            <person name="Genoscope - CEA"/>
        </authorList>
    </citation>
    <scope>NUCLEOTIDE SEQUENCE [LARGE SCALE GENOMIC DNA]</scope>
    <source>
        <strain evidence="6">AM13 / DSM 14728</strain>
    </source>
</reference>
<dbReference type="PROSITE" id="PS50893">
    <property type="entry name" value="ABC_TRANSPORTER_2"/>
    <property type="match status" value="1"/>
</dbReference>
<keyword evidence="2" id="KW-0547">Nucleotide-binding</keyword>
<dbReference type="PANTHER" id="PTHR42734:SF7">
    <property type="entry name" value="ATP-BINDING COMPONENT OF ABC TRANSPORTER-RELATED"/>
    <property type="match status" value="1"/>
</dbReference>
<dbReference type="OrthoDB" id="9809450at2"/>
<dbReference type="KEGG" id="dhy:DESAM_20779"/>
<evidence type="ECO:0000256" key="1">
    <source>
        <dbReference type="ARBA" id="ARBA00022448"/>
    </source>
</evidence>